<dbReference type="Gene3D" id="1.20.1070.10">
    <property type="entry name" value="Rhodopsin 7-helix transmembrane proteins"/>
    <property type="match status" value="2"/>
</dbReference>
<dbReference type="AlphaFoldDB" id="A0A8J6B349"/>
<dbReference type="InterPro" id="IPR000725">
    <property type="entry name" value="Olfact_rcpt"/>
</dbReference>
<feature type="transmembrane region" description="Helical" evidence="13">
    <location>
        <begin position="154"/>
        <end position="173"/>
    </location>
</feature>
<organism evidence="15 16">
    <name type="scientific">Galemys pyrenaicus</name>
    <name type="common">Iberian desman</name>
    <name type="synonym">Pyrenean desman</name>
    <dbReference type="NCBI Taxonomy" id="202257"/>
    <lineage>
        <taxon>Eukaryota</taxon>
        <taxon>Metazoa</taxon>
        <taxon>Chordata</taxon>
        <taxon>Craniata</taxon>
        <taxon>Vertebrata</taxon>
        <taxon>Euteleostomi</taxon>
        <taxon>Mammalia</taxon>
        <taxon>Eutheria</taxon>
        <taxon>Laurasiatheria</taxon>
        <taxon>Eulipotyphla</taxon>
        <taxon>Talpidae</taxon>
        <taxon>Galemys</taxon>
    </lineage>
</organism>
<evidence type="ECO:0000256" key="3">
    <source>
        <dbReference type="ARBA" id="ARBA00022606"/>
    </source>
</evidence>
<keyword evidence="16" id="KW-1185">Reference proteome</keyword>
<dbReference type="EMBL" id="JAGFMF010011614">
    <property type="protein sequence ID" value="KAG8519274.1"/>
    <property type="molecule type" value="Genomic_DNA"/>
</dbReference>
<dbReference type="PRINTS" id="PR00237">
    <property type="entry name" value="GPCRRHODOPSN"/>
</dbReference>
<comment type="function">
    <text evidence="1">Putative odorant or sperm cell receptor.</text>
</comment>
<feature type="non-terminal residue" evidence="15">
    <location>
        <position position="1"/>
    </location>
</feature>
<comment type="caution">
    <text evidence="15">The sequence shown here is derived from an EMBL/GenBank/DDBJ whole genome shotgun (WGS) entry which is preliminary data.</text>
</comment>
<dbReference type="PRINTS" id="PR00245">
    <property type="entry name" value="OLFACTORYR"/>
</dbReference>
<evidence type="ECO:0000256" key="1">
    <source>
        <dbReference type="ARBA" id="ARBA00003929"/>
    </source>
</evidence>
<protein>
    <submittedName>
        <fullName evidence="15">Olfactory receptor 7C1</fullName>
    </submittedName>
</protein>
<dbReference type="FunFam" id="1.20.1070.10:FF:000009">
    <property type="entry name" value="Olfactory receptor"/>
    <property type="match status" value="1"/>
</dbReference>
<dbReference type="CDD" id="cd15234">
    <property type="entry name" value="7tmA_OR7-like"/>
    <property type="match status" value="1"/>
</dbReference>
<evidence type="ECO:0000256" key="13">
    <source>
        <dbReference type="SAM" id="Phobius"/>
    </source>
</evidence>
<keyword evidence="10 11" id="KW-0807">Transducer</keyword>
<dbReference type="GO" id="GO:0004930">
    <property type="term" value="F:G protein-coupled receptor activity"/>
    <property type="evidence" value="ECO:0007669"/>
    <property type="project" value="UniProtKB-KW"/>
</dbReference>
<dbReference type="PANTHER" id="PTHR48001">
    <property type="entry name" value="OLFACTORY RECEPTOR"/>
    <property type="match status" value="1"/>
</dbReference>
<dbReference type="SUPFAM" id="SSF81321">
    <property type="entry name" value="Family A G protein-coupled receptor-like"/>
    <property type="match status" value="2"/>
</dbReference>
<keyword evidence="8 13" id="KW-0472">Membrane</keyword>
<dbReference type="InterPro" id="IPR017452">
    <property type="entry name" value="GPCR_Rhodpsn_7TM"/>
</dbReference>
<evidence type="ECO:0000259" key="14">
    <source>
        <dbReference type="PROSITE" id="PS50262"/>
    </source>
</evidence>
<feature type="transmembrane region" description="Helical" evidence="13">
    <location>
        <begin position="455"/>
        <end position="474"/>
    </location>
</feature>
<dbReference type="GO" id="GO:0004984">
    <property type="term" value="F:olfactory receptor activity"/>
    <property type="evidence" value="ECO:0007669"/>
    <property type="project" value="InterPro"/>
</dbReference>
<dbReference type="GO" id="GO:0005886">
    <property type="term" value="C:plasma membrane"/>
    <property type="evidence" value="ECO:0007669"/>
    <property type="project" value="UniProtKB-SubCell"/>
</dbReference>
<feature type="compositionally biased region" description="Low complexity" evidence="12">
    <location>
        <begin position="62"/>
        <end position="75"/>
    </location>
</feature>
<evidence type="ECO:0000256" key="6">
    <source>
        <dbReference type="ARBA" id="ARBA00022989"/>
    </source>
</evidence>
<evidence type="ECO:0000256" key="8">
    <source>
        <dbReference type="ARBA" id="ARBA00023136"/>
    </source>
</evidence>
<proteinExistence type="inferred from homology"/>
<dbReference type="PROSITE" id="PS00237">
    <property type="entry name" value="G_PROTEIN_RECEP_F1_1"/>
    <property type="match status" value="1"/>
</dbReference>
<dbReference type="PROSITE" id="PS50262">
    <property type="entry name" value="G_PROTEIN_RECEP_F1_2"/>
    <property type="match status" value="2"/>
</dbReference>
<feature type="transmembrane region" description="Helical" evidence="13">
    <location>
        <begin position="367"/>
        <end position="387"/>
    </location>
</feature>
<keyword evidence="9 11" id="KW-0675">Receptor</keyword>
<sequence length="788" mass="85461">ASRASAGLGPAGGELSWGGMMASLDVTEAGGRNYEGNAASKKRAGAARVSGIAPRRQEQQEAAVPGAAGMPAGALAPPPDANRSGRLRSFLYFTRMESGNQTHASEFLLLGFSEKSEIQFIIFGLFLSMYLLTVLGNLLIVLAVGSAPHLHTPMYFFLSNLSLADIGFTSTTVPKLLLNIQTHSRIITYRGCLGQIFFFIVFGCLDNLLLAAMAYDRFVAICHPLHYSAIMNPRLCGWLALGSWGLSVLGSLLETLTVLRLSFGTDVEVPHFFCDLPEVLKLARSDTFLNNVVVYFTTGLLAVVPVHGILLSYSKIVCSILRIPSAGGKCRAFSTCGSHLLVVSLFYGTGLGVYLSSAATSSSRSSLVASVIYTVVTPMLNPFIYSLRNRDVKAALERLLGKWTPTRDGGVMGTPGKPNSHLRFRPAGALRRGLAAASPLLLILVHVFGHIHRSLLIVLAIITAPTCTPMSFFLSSLSPVDICFTSTAVPQMLANLQAHSRAITHAGCLSQMFFFVLFGGLHDVLLTAMAYDWFVGICHLHYTAIRSPKSCGILPLASWCSGYSVTQLDGLTPELLHTAAHPALFCELSRVLQLACSNTSLSVLQMGWHLFSYSKITTSVLRISSASGKQRAFSTCRLTCRWSRALGDGARRVPQLRATHDSRGSAITSVTYTVATPMLNPFIYSLRNRDMKQAPVQLFRGRAADVPGRSRAQPWTRSRYVRNSTGPESILITISAYYKTTTRTGSRNFFSHVRPSFHARSRPAALTCWVSPRAHGLTSLTGVFCVFP</sequence>
<evidence type="ECO:0000313" key="16">
    <source>
        <dbReference type="Proteomes" id="UP000700334"/>
    </source>
</evidence>
<evidence type="ECO:0000256" key="9">
    <source>
        <dbReference type="ARBA" id="ARBA00023170"/>
    </source>
</evidence>
<keyword evidence="7 11" id="KW-0297">G-protein coupled receptor</keyword>
<keyword evidence="5" id="KW-0552">Olfaction</keyword>
<accession>A0A8J6B349</accession>
<evidence type="ECO:0000256" key="11">
    <source>
        <dbReference type="RuleBase" id="RU000688"/>
    </source>
</evidence>
<evidence type="ECO:0000256" key="12">
    <source>
        <dbReference type="SAM" id="MobiDB-lite"/>
    </source>
</evidence>
<reference evidence="15" key="1">
    <citation type="journal article" date="2021" name="Evol. Appl.">
        <title>The genome of the Pyrenean desman and the effects of bottlenecks and inbreeding on the genomic landscape of an endangered species.</title>
        <authorList>
            <person name="Escoda L."/>
            <person name="Castresana J."/>
        </authorList>
    </citation>
    <scope>NUCLEOTIDE SEQUENCE</scope>
    <source>
        <strain evidence="15">IBE-C5619</strain>
    </source>
</reference>
<feature type="region of interest" description="Disordered" evidence="12">
    <location>
        <begin position="45"/>
        <end position="79"/>
    </location>
</feature>
<feature type="domain" description="G-protein coupled receptors family 1 profile" evidence="14">
    <location>
        <begin position="136"/>
        <end position="385"/>
    </location>
</feature>
<feature type="transmembrane region" description="Helical" evidence="13">
    <location>
        <begin position="292"/>
        <end position="311"/>
    </location>
</feature>
<feature type="transmembrane region" description="Helical" evidence="13">
    <location>
        <begin position="429"/>
        <end position="449"/>
    </location>
</feature>
<feature type="domain" description="G-protein coupled receptors family 1 profile" evidence="14">
    <location>
        <begin position="453"/>
        <end position="635"/>
    </location>
</feature>
<feature type="transmembrane region" description="Helical" evidence="13">
    <location>
        <begin position="332"/>
        <end position="355"/>
    </location>
</feature>
<dbReference type="FunFam" id="1.20.1070.10:FF:000008">
    <property type="entry name" value="Olfactory receptor"/>
    <property type="match status" value="1"/>
</dbReference>
<keyword evidence="4 11" id="KW-0812">Transmembrane</keyword>
<feature type="transmembrane region" description="Helical" evidence="13">
    <location>
        <begin position="118"/>
        <end position="142"/>
    </location>
</feature>
<evidence type="ECO:0000313" key="15">
    <source>
        <dbReference type="EMBL" id="KAG8519274.1"/>
    </source>
</evidence>
<evidence type="ECO:0000256" key="7">
    <source>
        <dbReference type="ARBA" id="ARBA00023040"/>
    </source>
</evidence>
<evidence type="ECO:0000256" key="5">
    <source>
        <dbReference type="ARBA" id="ARBA00022725"/>
    </source>
</evidence>
<dbReference type="Proteomes" id="UP000700334">
    <property type="component" value="Unassembled WGS sequence"/>
</dbReference>
<dbReference type="Pfam" id="PF13853">
    <property type="entry name" value="7tm_4"/>
    <property type="match status" value="2"/>
</dbReference>
<keyword evidence="3" id="KW-0716">Sensory transduction</keyword>
<comment type="similarity">
    <text evidence="11">Belongs to the G-protein coupled receptor 1 family.</text>
</comment>
<feature type="transmembrane region" description="Helical" evidence="13">
    <location>
        <begin position="235"/>
        <end position="253"/>
    </location>
</feature>
<comment type="subcellular location">
    <subcellularLocation>
        <location evidence="2">Cell membrane</location>
        <topology evidence="2">Multi-pass membrane protein</topology>
    </subcellularLocation>
</comment>
<gene>
    <name evidence="15" type="ORF">J0S82_006100</name>
</gene>
<name>A0A8J6B349_GALPY</name>
<evidence type="ECO:0000256" key="10">
    <source>
        <dbReference type="ARBA" id="ARBA00023224"/>
    </source>
</evidence>
<evidence type="ECO:0000256" key="2">
    <source>
        <dbReference type="ARBA" id="ARBA00004651"/>
    </source>
</evidence>
<keyword evidence="6 13" id="KW-1133">Transmembrane helix</keyword>
<evidence type="ECO:0000256" key="4">
    <source>
        <dbReference type="ARBA" id="ARBA00022692"/>
    </source>
</evidence>
<feature type="transmembrane region" description="Helical" evidence="13">
    <location>
        <begin position="193"/>
        <end position="215"/>
    </location>
</feature>
<dbReference type="InterPro" id="IPR000276">
    <property type="entry name" value="GPCR_Rhodpsn"/>
</dbReference>